<protein>
    <recommendedName>
        <fullName evidence="6">Mid2 domain-containing protein</fullName>
    </recommendedName>
</protein>
<keyword evidence="2" id="KW-0472">Membrane</keyword>
<evidence type="ECO:0000313" key="5">
    <source>
        <dbReference type="Proteomes" id="UP001583193"/>
    </source>
</evidence>
<feature type="region of interest" description="Disordered" evidence="1">
    <location>
        <begin position="287"/>
        <end position="313"/>
    </location>
</feature>
<feature type="compositionally biased region" description="Basic and acidic residues" evidence="1">
    <location>
        <begin position="154"/>
        <end position="164"/>
    </location>
</feature>
<gene>
    <name evidence="4" type="ORF">Plec18167_005672</name>
</gene>
<keyword evidence="5" id="KW-1185">Reference proteome</keyword>
<feature type="compositionally biased region" description="Low complexity" evidence="1">
    <location>
        <begin position="130"/>
        <end position="153"/>
    </location>
</feature>
<feature type="compositionally biased region" description="Low complexity" evidence="1">
    <location>
        <begin position="357"/>
        <end position="372"/>
    </location>
</feature>
<evidence type="ECO:0000256" key="3">
    <source>
        <dbReference type="SAM" id="SignalP"/>
    </source>
</evidence>
<feature type="compositionally biased region" description="Polar residues" evidence="1">
    <location>
        <begin position="301"/>
        <end position="311"/>
    </location>
</feature>
<evidence type="ECO:0000256" key="2">
    <source>
        <dbReference type="SAM" id="Phobius"/>
    </source>
</evidence>
<proteinExistence type="predicted"/>
<feature type="region of interest" description="Disordered" evidence="1">
    <location>
        <begin position="77"/>
        <end position="237"/>
    </location>
</feature>
<dbReference type="CDD" id="cd12087">
    <property type="entry name" value="TM_EGFR-like"/>
    <property type="match status" value="1"/>
</dbReference>
<keyword evidence="3" id="KW-0732">Signal</keyword>
<evidence type="ECO:0000313" key="4">
    <source>
        <dbReference type="EMBL" id="KAL1875004.1"/>
    </source>
</evidence>
<feature type="transmembrane region" description="Helical" evidence="2">
    <location>
        <begin position="252"/>
        <end position="274"/>
    </location>
</feature>
<dbReference type="Proteomes" id="UP001583193">
    <property type="component" value="Unassembled WGS sequence"/>
</dbReference>
<keyword evidence="2" id="KW-1133">Transmembrane helix</keyword>
<feature type="compositionally biased region" description="Polar residues" evidence="1">
    <location>
        <begin position="406"/>
        <end position="418"/>
    </location>
</feature>
<dbReference type="EMBL" id="JAVDPF010000018">
    <property type="protein sequence ID" value="KAL1875004.1"/>
    <property type="molecule type" value="Genomic_DNA"/>
</dbReference>
<feature type="signal peptide" evidence="3">
    <location>
        <begin position="1"/>
        <end position="17"/>
    </location>
</feature>
<feature type="region of interest" description="Disordered" evidence="1">
    <location>
        <begin position="399"/>
        <end position="418"/>
    </location>
</feature>
<comment type="caution">
    <text evidence="4">The sequence shown here is derived from an EMBL/GenBank/DDBJ whole genome shotgun (WGS) entry which is preliminary data.</text>
</comment>
<feature type="compositionally biased region" description="Low complexity" evidence="1">
    <location>
        <begin position="165"/>
        <end position="237"/>
    </location>
</feature>
<feature type="chain" id="PRO_5047168796" description="Mid2 domain-containing protein" evidence="3">
    <location>
        <begin position="18"/>
        <end position="418"/>
    </location>
</feature>
<evidence type="ECO:0000256" key="1">
    <source>
        <dbReference type="SAM" id="MobiDB-lite"/>
    </source>
</evidence>
<evidence type="ECO:0008006" key="6">
    <source>
        <dbReference type="Google" id="ProtNLM"/>
    </source>
</evidence>
<organism evidence="4 5">
    <name type="scientific">Paecilomyces lecythidis</name>
    <dbReference type="NCBI Taxonomy" id="3004212"/>
    <lineage>
        <taxon>Eukaryota</taxon>
        <taxon>Fungi</taxon>
        <taxon>Dikarya</taxon>
        <taxon>Ascomycota</taxon>
        <taxon>Pezizomycotina</taxon>
        <taxon>Eurotiomycetes</taxon>
        <taxon>Eurotiomycetidae</taxon>
        <taxon>Eurotiales</taxon>
        <taxon>Thermoascaceae</taxon>
        <taxon>Paecilomyces</taxon>
    </lineage>
</organism>
<feature type="region of interest" description="Disordered" evidence="1">
    <location>
        <begin position="341"/>
        <end position="375"/>
    </location>
</feature>
<sequence length="418" mass="44438">MLKAHFLALLWAIFAWAIPSQSTSTKLAYPTLTRFFVSNLCWGVHKGVEAQHAAYHYLDSGPLDTGDDDSAVVVGTGRDLQRSVQTAVSRERSDSPKRPIYGKMIYRRSDDHTTNDGDDNTEGNKQNNHSTEAAETTTETSKPTETTDSQTTSKSEESHTKTKGEPTVTAAASVSSDDTTQSSTNTVSKTQVSTTSGAKATSATDSGTSAATATSKASTTSSHASKTHTATTQAQQTSQQQFNEANYHKSSIAAGVVLGFVALLAFGLLLVMYLRKRMKARKLLQDGSHDSGLPLVESDGASRSATAQGHHSGTFDRESLMWAPAQSSMSFIPVAVESQQSRHETSPILTSHSRNDSGTTTHSHESSSSNEGSEYRILTSPVPSVVVVPPSPSVITEIPTIPPAATGSSINRGRTTSV</sequence>
<accession>A0ABR3XGE1</accession>
<keyword evidence="2" id="KW-0812">Transmembrane</keyword>
<name>A0ABR3XGE1_9EURO</name>
<reference evidence="4 5" key="1">
    <citation type="journal article" date="2024" name="IMA Fungus">
        <title>IMA Genome - F19 : A genome assembly and annotation guide to empower mycologists, including annotated draft genome sequences of Ceratocystis pirilliformis, Diaporthe australafricana, Fusarium ophioides, Paecilomyces lecythidis, and Sporothrix stenoceras.</title>
        <authorList>
            <person name="Aylward J."/>
            <person name="Wilson A.M."/>
            <person name="Visagie C.M."/>
            <person name="Spraker J."/>
            <person name="Barnes I."/>
            <person name="Buitendag C."/>
            <person name="Ceriani C."/>
            <person name="Del Mar Angel L."/>
            <person name="du Plessis D."/>
            <person name="Fuchs T."/>
            <person name="Gasser K."/>
            <person name="Kramer D."/>
            <person name="Li W."/>
            <person name="Munsamy K."/>
            <person name="Piso A."/>
            <person name="Price J.L."/>
            <person name="Sonnekus B."/>
            <person name="Thomas C."/>
            <person name="van der Nest A."/>
            <person name="van Dijk A."/>
            <person name="van Heerden A."/>
            <person name="van Vuuren N."/>
            <person name="Yilmaz N."/>
            <person name="Duong T.A."/>
            <person name="van der Merwe N.A."/>
            <person name="Wingfield M.J."/>
            <person name="Wingfield B.D."/>
        </authorList>
    </citation>
    <scope>NUCLEOTIDE SEQUENCE [LARGE SCALE GENOMIC DNA]</scope>
    <source>
        <strain evidence="4 5">CMW 18167</strain>
    </source>
</reference>